<comment type="caution">
    <text evidence="3">The sequence shown here is derived from an EMBL/GenBank/DDBJ whole genome shotgun (WGS) entry which is preliminary data.</text>
</comment>
<keyword evidence="4" id="KW-1185">Reference proteome</keyword>
<proteinExistence type="predicted"/>
<dbReference type="Proteomes" id="UP000256899">
    <property type="component" value="Unassembled WGS sequence"/>
</dbReference>
<dbReference type="InterPro" id="IPR010269">
    <property type="entry name" value="T6SS_TssC-like"/>
</dbReference>
<evidence type="ECO:0000259" key="1">
    <source>
        <dbReference type="Pfam" id="PF05943"/>
    </source>
</evidence>
<sequence length="409" mass="47233">MAQIDQKVSAQLTEIITHPAFEQLESRWRSLHELIHLPVNYQAVKVKILNISWSEISQDLNISSSVKQSKIYNLVANKEFNTLGGEPYGLIAVDHQFSLELNYDNEFDDLYTLELLAELGERSLCPFVLDVDENFFGAKGEMYLSDLERVSRVLASSDFDGWHRLRTLSNTQFIGLVFNKVAIRERYRQLSANFIFNEIHNETHLWGNAAMTFIKNVMLEFNRVRWFGFLKSRKVNSLGGSTIGTFALSSLRPLDRPYFRTRLSAETATYLAQQGFISVFYNPLNEKYFFQSNNSVRKESSSENRFLLQTTLMICRIAHYLKVQLRTMIGTMMEPHDCENQLNHWLEQYCSNSIVTDESTLATMPLQSATVKVVEEDASERRYSCQIELVPQYQYDRVTSMVSLSTSTD</sequence>
<name>A0A3E0U6S0_9GAMM</name>
<protein>
    <recommendedName>
        <fullName evidence="5">Type VI secretion system contractile sheath large subunit</fullName>
    </recommendedName>
</protein>
<dbReference type="EMBL" id="QUOT01000001">
    <property type="protein sequence ID" value="REL32658.1"/>
    <property type="molecule type" value="Genomic_DNA"/>
</dbReference>
<dbReference type="PANTHER" id="PTHR35565:SF1">
    <property type="entry name" value="TYPE VI SECRETION SYSTEM CONTRACTILE SHEATH LARGE SUBUNIT"/>
    <property type="match status" value="1"/>
</dbReference>
<feature type="domain" description="TssC1 N-terminal" evidence="1">
    <location>
        <begin position="2"/>
        <end position="296"/>
    </location>
</feature>
<organism evidence="3 4">
    <name type="scientific">Thalassotalea euphylliae</name>
    <dbReference type="NCBI Taxonomy" id="1655234"/>
    <lineage>
        <taxon>Bacteria</taxon>
        <taxon>Pseudomonadati</taxon>
        <taxon>Pseudomonadota</taxon>
        <taxon>Gammaproteobacteria</taxon>
        <taxon>Alteromonadales</taxon>
        <taxon>Colwelliaceae</taxon>
        <taxon>Thalassotalea</taxon>
    </lineage>
</organism>
<accession>A0A3E0U6S0</accession>
<evidence type="ECO:0000313" key="4">
    <source>
        <dbReference type="Proteomes" id="UP000256899"/>
    </source>
</evidence>
<dbReference type="AlphaFoldDB" id="A0A3E0U6S0"/>
<evidence type="ECO:0000259" key="2">
    <source>
        <dbReference type="Pfam" id="PF18945"/>
    </source>
</evidence>
<dbReference type="InterPro" id="IPR044031">
    <property type="entry name" value="TssC1_N"/>
</dbReference>
<dbReference type="PANTHER" id="PTHR35565">
    <property type="entry name" value="CYTOPLASMIC PROTEIN-RELATED"/>
    <property type="match status" value="1"/>
</dbReference>
<dbReference type="InterPro" id="IPR044032">
    <property type="entry name" value="TssC1_C"/>
</dbReference>
<dbReference type="Pfam" id="PF18945">
    <property type="entry name" value="VipB_2"/>
    <property type="match status" value="1"/>
</dbReference>
<gene>
    <name evidence="3" type="ORF">DXX94_08255</name>
</gene>
<feature type="domain" description="TssC1 C-terminal" evidence="2">
    <location>
        <begin position="307"/>
        <end position="406"/>
    </location>
</feature>
<evidence type="ECO:0008006" key="5">
    <source>
        <dbReference type="Google" id="ProtNLM"/>
    </source>
</evidence>
<dbReference type="Pfam" id="PF05943">
    <property type="entry name" value="VipB"/>
    <property type="match status" value="1"/>
</dbReference>
<reference evidence="4" key="1">
    <citation type="submission" date="2018-08" db="EMBL/GenBank/DDBJ databases">
        <title>Thalassotalea euphylliae genome.</title>
        <authorList>
            <person name="Summers S."/>
            <person name="Rice S.A."/>
            <person name="Freckelton M.L."/>
            <person name="Nedved B.T."/>
            <person name="Hadfield M.G."/>
        </authorList>
    </citation>
    <scope>NUCLEOTIDE SEQUENCE [LARGE SCALE GENOMIC DNA]</scope>
    <source>
        <strain evidence="4">H3</strain>
    </source>
</reference>
<evidence type="ECO:0000313" key="3">
    <source>
        <dbReference type="EMBL" id="REL32658.1"/>
    </source>
</evidence>